<name>A0A4S4BX95_9BACI</name>
<evidence type="ECO:0000256" key="3">
    <source>
        <dbReference type="ARBA" id="ARBA00022475"/>
    </source>
</evidence>
<keyword evidence="6" id="KW-1133">Transmembrane helix</keyword>
<keyword evidence="7" id="KW-0472">Membrane</keyword>
<evidence type="ECO:0000256" key="5">
    <source>
        <dbReference type="ARBA" id="ARBA00022970"/>
    </source>
</evidence>
<dbReference type="Proteomes" id="UP000310334">
    <property type="component" value="Unassembled WGS sequence"/>
</dbReference>
<evidence type="ECO:0000256" key="6">
    <source>
        <dbReference type="ARBA" id="ARBA00022989"/>
    </source>
</evidence>
<dbReference type="PANTHER" id="PTHR11795">
    <property type="entry name" value="BRANCHED-CHAIN AMINO ACID TRANSPORT SYSTEM PERMEASE PROTEIN LIVH"/>
    <property type="match status" value="1"/>
</dbReference>
<keyword evidence="5" id="KW-0029">Amino-acid transport</keyword>
<dbReference type="Pfam" id="PF02653">
    <property type="entry name" value="BPD_transp_2"/>
    <property type="match status" value="1"/>
</dbReference>
<evidence type="ECO:0000256" key="7">
    <source>
        <dbReference type="ARBA" id="ARBA00023136"/>
    </source>
</evidence>
<sequence length="290" mass="30581">MDLIMQFLITGLTVGSIYSLLAIGFVTIYNITGNINLAQGEFAMIGALSCITFVNSGLPNLVAMILAILITSVIGFLLEKIAISPARNSSLITMIIITLGLSIFLKGMGLIIWGSYPKSLSPIIDLQSISIMGAVMNPQSIFVFIVLGALLVCLYLFFDKTFIGSALKASERNPKAAQLMGINTKTMSTLAFTLAAALGAIAGILIAPLTDATYEMGFLIGVKGFVAMVIGGMHSITGAVFGGLFIGIIEAFSGGFVSTFYSDAITFALLLMLLFVRPAGLFSRASGERV</sequence>
<proteinExistence type="inferred from homology"/>
<comment type="caution">
    <text evidence="9">The sequence shown here is derived from an EMBL/GenBank/DDBJ whole genome shotgun (WGS) entry which is preliminary data.</text>
</comment>
<keyword evidence="10" id="KW-1185">Reference proteome</keyword>
<evidence type="ECO:0000256" key="2">
    <source>
        <dbReference type="ARBA" id="ARBA00022448"/>
    </source>
</evidence>
<keyword evidence="2" id="KW-0813">Transport</keyword>
<evidence type="ECO:0000256" key="4">
    <source>
        <dbReference type="ARBA" id="ARBA00022692"/>
    </source>
</evidence>
<dbReference type="GO" id="GO:0006865">
    <property type="term" value="P:amino acid transport"/>
    <property type="evidence" value="ECO:0007669"/>
    <property type="project" value="UniProtKB-KW"/>
</dbReference>
<dbReference type="GO" id="GO:0022857">
    <property type="term" value="F:transmembrane transporter activity"/>
    <property type="evidence" value="ECO:0007669"/>
    <property type="project" value="InterPro"/>
</dbReference>
<dbReference type="GO" id="GO:0005886">
    <property type="term" value="C:plasma membrane"/>
    <property type="evidence" value="ECO:0007669"/>
    <property type="project" value="UniProtKB-SubCell"/>
</dbReference>
<reference evidence="9 10" key="1">
    <citation type="submission" date="2019-04" db="EMBL/GenBank/DDBJ databases">
        <title>Bacillus sediminilitoris sp. nov., isolated from a tidal flat sediment on the East China Sea.</title>
        <authorList>
            <person name="Wei Y."/>
            <person name="Mao H."/>
            <person name="Fang J."/>
        </authorList>
    </citation>
    <scope>NUCLEOTIDE SEQUENCE [LARGE SCALE GENOMIC DNA]</scope>
    <source>
        <strain evidence="9 10">DSL-17</strain>
    </source>
</reference>
<evidence type="ECO:0000256" key="8">
    <source>
        <dbReference type="ARBA" id="ARBA00037998"/>
    </source>
</evidence>
<dbReference type="InterPro" id="IPR001851">
    <property type="entry name" value="ABC_transp_permease"/>
</dbReference>
<evidence type="ECO:0000256" key="1">
    <source>
        <dbReference type="ARBA" id="ARBA00004651"/>
    </source>
</evidence>
<comment type="similarity">
    <text evidence="8">Belongs to the binding-protein-dependent transport system permease family. LivHM subfamily.</text>
</comment>
<dbReference type="OrthoDB" id="9807115at2"/>
<keyword evidence="3" id="KW-1003">Cell membrane</keyword>
<dbReference type="EMBL" id="SSNT01000008">
    <property type="protein sequence ID" value="THF79819.1"/>
    <property type="molecule type" value="Genomic_DNA"/>
</dbReference>
<gene>
    <name evidence="9" type="ORF">E6W99_12565</name>
</gene>
<keyword evidence="4" id="KW-0812">Transmembrane</keyword>
<evidence type="ECO:0000313" key="9">
    <source>
        <dbReference type="EMBL" id="THF79819.1"/>
    </source>
</evidence>
<protein>
    <submittedName>
        <fullName evidence="9">Branched-chain amino acid ABC transporter permease</fullName>
    </submittedName>
</protein>
<dbReference type="AlphaFoldDB" id="A0A4S4BX95"/>
<dbReference type="RefSeq" id="WP_136354316.1">
    <property type="nucleotide sequence ID" value="NZ_CP046266.1"/>
</dbReference>
<dbReference type="InterPro" id="IPR052157">
    <property type="entry name" value="BCAA_transport_permease"/>
</dbReference>
<organism evidence="9 10">
    <name type="scientific">Metabacillus sediminilitoris</name>
    <dbReference type="NCBI Taxonomy" id="2567941"/>
    <lineage>
        <taxon>Bacteria</taxon>
        <taxon>Bacillati</taxon>
        <taxon>Bacillota</taxon>
        <taxon>Bacilli</taxon>
        <taxon>Bacillales</taxon>
        <taxon>Bacillaceae</taxon>
        <taxon>Metabacillus</taxon>
    </lineage>
</organism>
<evidence type="ECO:0000313" key="10">
    <source>
        <dbReference type="Proteomes" id="UP000310334"/>
    </source>
</evidence>
<dbReference type="PANTHER" id="PTHR11795:SF450">
    <property type="entry name" value="ABC TRANSPORTER PERMEASE PROTEIN"/>
    <property type="match status" value="1"/>
</dbReference>
<comment type="subcellular location">
    <subcellularLocation>
        <location evidence="1">Cell membrane</location>
        <topology evidence="1">Multi-pass membrane protein</topology>
    </subcellularLocation>
</comment>
<dbReference type="CDD" id="cd06582">
    <property type="entry name" value="TM_PBP1_LivH_like"/>
    <property type="match status" value="1"/>
</dbReference>
<accession>A0A4S4BX95</accession>